<evidence type="ECO:0000256" key="1">
    <source>
        <dbReference type="ARBA" id="ARBA00008390"/>
    </source>
</evidence>
<sequence length="229" mass="26007">MTKDQNGTWEMESNENFEGYMKALDIDFATRKIAVRLSQTKIITQDGDNFKTKTNSTFRNYDLDFTVGVEFDEHTKGLDGRHVKVLLSGRGFTGPTLITWEGDTLVCVQKGEKENRGWKQWVEGDKLYLIYIKTHLPSEVPQSLGRSTVSAALSPQRFSPALRDRISRATDFLFLTLFENKLRHECLTLALKVTATEGITFGQSVGAELRNDAVMKNWWMSAQEASLEK</sequence>
<keyword evidence="6" id="KW-1185">Reference proteome</keyword>
<dbReference type="Proteomes" id="UP001488838">
    <property type="component" value="Unassembled WGS sequence"/>
</dbReference>
<comment type="caution">
    <text evidence="5">The sequence shown here is derived from an EMBL/GenBank/DDBJ whole genome shotgun (WGS) entry which is preliminary data.</text>
</comment>
<name>A0AAW0ICM7_MYOGA</name>
<dbReference type="AlphaFoldDB" id="A0AAW0ICM7"/>
<reference evidence="5 6" key="1">
    <citation type="journal article" date="2023" name="bioRxiv">
        <title>Conserved and derived expression patterns and positive selection on dental genes reveal complex evolutionary context of ever-growing rodent molars.</title>
        <authorList>
            <person name="Calamari Z.T."/>
            <person name="Song A."/>
            <person name="Cohen E."/>
            <person name="Akter M."/>
            <person name="Roy R.D."/>
            <person name="Hallikas O."/>
            <person name="Christensen M.M."/>
            <person name="Li P."/>
            <person name="Marangoni P."/>
            <person name="Jernvall J."/>
            <person name="Klein O.D."/>
        </authorList>
    </citation>
    <scope>NUCLEOTIDE SEQUENCE [LARGE SCALE GENOMIC DNA]</scope>
    <source>
        <strain evidence="5">V071</strain>
    </source>
</reference>
<dbReference type="Pfam" id="PF00061">
    <property type="entry name" value="Lipocalin"/>
    <property type="match status" value="1"/>
</dbReference>
<accession>A0AAW0ICM7</accession>
<protein>
    <recommendedName>
        <fullName evidence="4">Cytosolic fatty-acid binding proteins domain-containing protein</fullName>
    </recommendedName>
</protein>
<gene>
    <name evidence="5" type="ORF">U0070_010997</name>
</gene>
<feature type="domain" description="Cytosolic fatty-acid binding proteins" evidence="4">
    <location>
        <begin position="7"/>
        <end position="24"/>
    </location>
</feature>
<dbReference type="EMBL" id="JBBHLL010000156">
    <property type="protein sequence ID" value="KAK7812238.1"/>
    <property type="molecule type" value="Genomic_DNA"/>
</dbReference>
<evidence type="ECO:0000256" key="2">
    <source>
        <dbReference type="ARBA" id="ARBA00022448"/>
    </source>
</evidence>
<dbReference type="FunFam" id="2.40.128.20:FF:000001">
    <property type="entry name" value="Fatty acid-binding protein, adipocyte"/>
    <property type="match status" value="1"/>
</dbReference>
<keyword evidence="2 3" id="KW-0813">Transport</keyword>
<evidence type="ECO:0000259" key="4">
    <source>
        <dbReference type="PROSITE" id="PS00214"/>
    </source>
</evidence>
<evidence type="ECO:0000256" key="3">
    <source>
        <dbReference type="RuleBase" id="RU003696"/>
    </source>
</evidence>
<dbReference type="PROSITE" id="PS00214">
    <property type="entry name" value="FABP"/>
    <property type="match status" value="1"/>
</dbReference>
<dbReference type="InterPro" id="IPR000566">
    <property type="entry name" value="Lipocln_cytosolic_FA-bd_dom"/>
</dbReference>
<dbReference type="InterPro" id="IPR012674">
    <property type="entry name" value="Calycin"/>
</dbReference>
<comment type="similarity">
    <text evidence="1 3">Belongs to the calycin superfamily. Fatty-acid binding protein (FABP) family.</text>
</comment>
<evidence type="ECO:0000313" key="6">
    <source>
        <dbReference type="Proteomes" id="UP001488838"/>
    </source>
</evidence>
<dbReference type="InterPro" id="IPR031259">
    <property type="entry name" value="ILBP"/>
</dbReference>
<evidence type="ECO:0000313" key="5">
    <source>
        <dbReference type="EMBL" id="KAK7812238.1"/>
    </source>
</evidence>
<dbReference type="PRINTS" id="PR00178">
    <property type="entry name" value="FATTYACIDBP"/>
</dbReference>
<dbReference type="InterPro" id="IPR000463">
    <property type="entry name" value="Fatty_acid-bd"/>
</dbReference>
<dbReference type="SUPFAM" id="SSF50814">
    <property type="entry name" value="Lipocalins"/>
    <property type="match status" value="1"/>
</dbReference>
<dbReference type="GO" id="GO:0008289">
    <property type="term" value="F:lipid binding"/>
    <property type="evidence" value="ECO:0007669"/>
    <property type="project" value="InterPro"/>
</dbReference>
<dbReference type="PANTHER" id="PTHR11955">
    <property type="entry name" value="FATTY ACID BINDING PROTEIN"/>
    <property type="match status" value="1"/>
</dbReference>
<dbReference type="Gene3D" id="2.40.128.20">
    <property type="match status" value="1"/>
</dbReference>
<organism evidence="5 6">
    <name type="scientific">Myodes glareolus</name>
    <name type="common">Bank vole</name>
    <name type="synonym">Clethrionomys glareolus</name>
    <dbReference type="NCBI Taxonomy" id="447135"/>
    <lineage>
        <taxon>Eukaryota</taxon>
        <taxon>Metazoa</taxon>
        <taxon>Chordata</taxon>
        <taxon>Craniata</taxon>
        <taxon>Vertebrata</taxon>
        <taxon>Euteleostomi</taxon>
        <taxon>Mammalia</taxon>
        <taxon>Eutheria</taxon>
        <taxon>Euarchontoglires</taxon>
        <taxon>Glires</taxon>
        <taxon>Rodentia</taxon>
        <taxon>Myomorpha</taxon>
        <taxon>Muroidea</taxon>
        <taxon>Cricetidae</taxon>
        <taxon>Arvicolinae</taxon>
        <taxon>Myodes</taxon>
    </lineage>
</organism>
<proteinExistence type="inferred from homology"/>